<name>A0A1J1HJU1_9DIPT</name>
<evidence type="ECO:0000313" key="2">
    <source>
        <dbReference type="Proteomes" id="UP000183832"/>
    </source>
</evidence>
<dbReference type="EMBL" id="CVRI01000006">
    <property type="protein sequence ID" value="CRK88293.1"/>
    <property type="molecule type" value="Genomic_DNA"/>
</dbReference>
<dbReference type="Proteomes" id="UP000183832">
    <property type="component" value="Unassembled WGS sequence"/>
</dbReference>
<dbReference type="AlphaFoldDB" id="A0A1J1HJU1"/>
<accession>A0A1J1HJU1</accession>
<gene>
    <name evidence="1" type="ORF">CLUMA_CG002072</name>
</gene>
<keyword evidence="2" id="KW-1185">Reference proteome</keyword>
<reference evidence="1 2" key="1">
    <citation type="submission" date="2015-04" db="EMBL/GenBank/DDBJ databases">
        <authorList>
            <person name="Syromyatnikov M.Y."/>
            <person name="Popov V.N."/>
        </authorList>
    </citation>
    <scope>NUCLEOTIDE SEQUENCE [LARGE SCALE GENOMIC DNA]</scope>
</reference>
<protein>
    <submittedName>
        <fullName evidence="1">CLUMA_CG002072, isoform A</fullName>
    </submittedName>
</protein>
<sequence>MISERFEIRHKGWIMKSKLTHVNDKEKKLLLMRCSDYVRKYLHLKQTVILAVSCIAYFNDKAFTVFSEQMKTLSNNSI</sequence>
<organism evidence="1 2">
    <name type="scientific">Clunio marinus</name>
    <dbReference type="NCBI Taxonomy" id="568069"/>
    <lineage>
        <taxon>Eukaryota</taxon>
        <taxon>Metazoa</taxon>
        <taxon>Ecdysozoa</taxon>
        <taxon>Arthropoda</taxon>
        <taxon>Hexapoda</taxon>
        <taxon>Insecta</taxon>
        <taxon>Pterygota</taxon>
        <taxon>Neoptera</taxon>
        <taxon>Endopterygota</taxon>
        <taxon>Diptera</taxon>
        <taxon>Nematocera</taxon>
        <taxon>Chironomoidea</taxon>
        <taxon>Chironomidae</taxon>
        <taxon>Clunio</taxon>
    </lineage>
</organism>
<evidence type="ECO:0000313" key="1">
    <source>
        <dbReference type="EMBL" id="CRK88293.1"/>
    </source>
</evidence>
<proteinExistence type="predicted"/>